<feature type="compositionally biased region" description="Pro residues" evidence="2">
    <location>
        <begin position="168"/>
        <end position="178"/>
    </location>
</feature>
<reference evidence="3" key="1">
    <citation type="submission" date="2025-08" db="UniProtKB">
        <authorList>
            <consortium name="Ensembl"/>
        </authorList>
    </citation>
    <scope>IDENTIFICATION</scope>
</reference>
<dbReference type="PANTHER" id="PTHR46949">
    <property type="entry name" value="LEUCINE REPEAT ADAPTER PROTEIN 25"/>
    <property type="match status" value="1"/>
</dbReference>
<accession>A0A8C4ZDM9</accession>
<sequence length="178" mass="18984">MGCYWVYGRRAGPLLSSGEEHQGSCVCSPEGLPPLPKSLSGFLTSSGGSWRDMGKVQNTCVRVGVDLSQAGARGDASTGSLRKHVGLDGALALLRKEMVGVRQLDVSLLCQLWSQYEAVQEYKGSSLLSEQSYNAEDNDYSEDEDEKDDEEDGDMETAASSSPDSSLPLPPPSGSSND</sequence>
<dbReference type="Ensembl" id="ENSGMOT00000012022.2">
    <property type="protein sequence ID" value="ENSGMOP00000011706.2"/>
    <property type="gene ID" value="ENSGMOG00000010941.2"/>
</dbReference>
<evidence type="ECO:0000313" key="4">
    <source>
        <dbReference type="Proteomes" id="UP000694546"/>
    </source>
</evidence>
<dbReference type="OMA" id="WWELERV"/>
<proteinExistence type="inferred from homology"/>
<name>A0A8C4ZDM9_GADMO</name>
<feature type="region of interest" description="Disordered" evidence="2">
    <location>
        <begin position="126"/>
        <end position="178"/>
    </location>
</feature>
<keyword evidence="4" id="KW-1185">Reference proteome</keyword>
<feature type="compositionally biased region" description="Polar residues" evidence="2">
    <location>
        <begin position="126"/>
        <end position="135"/>
    </location>
</feature>
<dbReference type="AlphaFoldDB" id="A0A8C4ZDM9"/>
<protein>
    <submittedName>
        <fullName evidence="3">Family with sequence similarity 89 member B</fullName>
    </submittedName>
</protein>
<evidence type="ECO:0000256" key="2">
    <source>
        <dbReference type="SAM" id="MobiDB-lite"/>
    </source>
</evidence>
<evidence type="ECO:0000313" key="3">
    <source>
        <dbReference type="Ensembl" id="ENSGMOP00000011706.2"/>
    </source>
</evidence>
<dbReference type="PANTHER" id="PTHR46949:SF1">
    <property type="entry name" value="AT07979P2"/>
    <property type="match status" value="1"/>
</dbReference>
<feature type="compositionally biased region" description="Acidic residues" evidence="2">
    <location>
        <begin position="136"/>
        <end position="155"/>
    </location>
</feature>
<dbReference type="GeneTree" id="ENSGT00940000153370"/>
<comment type="similarity">
    <text evidence="1">Belongs to the FAM89 family.</text>
</comment>
<reference evidence="3" key="2">
    <citation type="submission" date="2025-09" db="UniProtKB">
        <authorList>
            <consortium name="Ensembl"/>
        </authorList>
    </citation>
    <scope>IDENTIFICATION</scope>
</reference>
<dbReference type="Proteomes" id="UP000694546">
    <property type="component" value="Chromosome 7"/>
</dbReference>
<evidence type="ECO:0000256" key="1">
    <source>
        <dbReference type="ARBA" id="ARBA00038125"/>
    </source>
</evidence>
<organism evidence="3 4">
    <name type="scientific">Gadus morhua</name>
    <name type="common">Atlantic cod</name>
    <dbReference type="NCBI Taxonomy" id="8049"/>
    <lineage>
        <taxon>Eukaryota</taxon>
        <taxon>Metazoa</taxon>
        <taxon>Chordata</taxon>
        <taxon>Craniata</taxon>
        <taxon>Vertebrata</taxon>
        <taxon>Euteleostomi</taxon>
        <taxon>Actinopterygii</taxon>
        <taxon>Neopterygii</taxon>
        <taxon>Teleostei</taxon>
        <taxon>Neoteleostei</taxon>
        <taxon>Acanthomorphata</taxon>
        <taxon>Zeiogadaria</taxon>
        <taxon>Gadariae</taxon>
        <taxon>Gadiformes</taxon>
        <taxon>Gadoidei</taxon>
        <taxon>Gadidae</taxon>
        <taxon>Gadus</taxon>
    </lineage>
</organism>